<sequence>IQRLTELRTHTPEQRASEIEQRGSCVPSPKHGCLVSWQPVQITPPSIRQGEERGMGPHGGRESRPFEDNASQIDCGTAIVHSYITAELKLGMNPSPSLSLCVCVYANLKNASKPTFDLIFGGSNTVVISLIKTL</sequence>
<feature type="region of interest" description="Disordered" evidence="1">
    <location>
        <begin position="45"/>
        <end position="70"/>
    </location>
</feature>
<feature type="compositionally biased region" description="Basic and acidic residues" evidence="1">
    <location>
        <begin position="49"/>
        <end position="67"/>
    </location>
</feature>
<accession>A0AAD9CBA5</accession>
<dbReference type="Proteomes" id="UP001228049">
    <property type="component" value="Unassembled WGS sequence"/>
</dbReference>
<protein>
    <submittedName>
        <fullName evidence="2">Inactive phospholipase C-like protein 1</fullName>
    </submittedName>
</protein>
<feature type="non-terminal residue" evidence="2">
    <location>
        <position position="134"/>
    </location>
</feature>
<dbReference type="EMBL" id="JASDAP010000007">
    <property type="protein sequence ID" value="KAK1899397.1"/>
    <property type="molecule type" value="Genomic_DNA"/>
</dbReference>
<evidence type="ECO:0000313" key="3">
    <source>
        <dbReference type="Proteomes" id="UP001228049"/>
    </source>
</evidence>
<evidence type="ECO:0000313" key="2">
    <source>
        <dbReference type="EMBL" id="KAK1899397.1"/>
    </source>
</evidence>
<comment type="caution">
    <text evidence="2">The sequence shown here is derived from an EMBL/GenBank/DDBJ whole genome shotgun (WGS) entry which is preliminary data.</text>
</comment>
<keyword evidence="3" id="KW-1185">Reference proteome</keyword>
<reference evidence="2" key="1">
    <citation type="submission" date="2023-04" db="EMBL/GenBank/DDBJ databases">
        <title>Chromosome-level genome of Chaenocephalus aceratus.</title>
        <authorList>
            <person name="Park H."/>
        </authorList>
    </citation>
    <scope>NUCLEOTIDE SEQUENCE</scope>
    <source>
        <strain evidence="2">DE</strain>
        <tissue evidence="2">Muscle</tissue>
    </source>
</reference>
<feature type="non-terminal residue" evidence="2">
    <location>
        <position position="1"/>
    </location>
</feature>
<name>A0AAD9CBA5_DISEL</name>
<feature type="region of interest" description="Disordered" evidence="1">
    <location>
        <begin position="1"/>
        <end position="27"/>
    </location>
</feature>
<evidence type="ECO:0000256" key="1">
    <source>
        <dbReference type="SAM" id="MobiDB-lite"/>
    </source>
</evidence>
<feature type="compositionally biased region" description="Basic and acidic residues" evidence="1">
    <location>
        <begin position="1"/>
        <end position="21"/>
    </location>
</feature>
<organism evidence="2 3">
    <name type="scientific">Dissostichus eleginoides</name>
    <name type="common">Patagonian toothfish</name>
    <name type="synonym">Dissostichus amissus</name>
    <dbReference type="NCBI Taxonomy" id="100907"/>
    <lineage>
        <taxon>Eukaryota</taxon>
        <taxon>Metazoa</taxon>
        <taxon>Chordata</taxon>
        <taxon>Craniata</taxon>
        <taxon>Vertebrata</taxon>
        <taxon>Euteleostomi</taxon>
        <taxon>Actinopterygii</taxon>
        <taxon>Neopterygii</taxon>
        <taxon>Teleostei</taxon>
        <taxon>Neoteleostei</taxon>
        <taxon>Acanthomorphata</taxon>
        <taxon>Eupercaria</taxon>
        <taxon>Perciformes</taxon>
        <taxon>Notothenioidei</taxon>
        <taxon>Nototheniidae</taxon>
        <taxon>Dissostichus</taxon>
    </lineage>
</organism>
<proteinExistence type="predicted"/>
<gene>
    <name evidence="2" type="ORF">KUDE01_000189</name>
</gene>
<dbReference type="AlphaFoldDB" id="A0AAD9CBA5"/>